<feature type="non-terminal residue" evidence="4">
    <location>
        <position position="229"/>
    </location>
</feature>
<keyword evidence="5" id="KW-1185">Reference proteome</keyword>
<organism evidence="4 5">
    <name type="scientific">Jejudonia soesokkakensis</name>
    <dbReference type="NCBI Taxonomy" id="1323432"/>
    <lineage>
        <taxon>Bacteria</taxon>
        <taxon>Pseudomonadati</taxon>
        <taxon>Bacteroidota</taxon>
        <taxon>Flavobacteriia</taxon>
        <taxon>Flavobacteriales</taxon>
        <taxon>Flavobacteriaceae</taxon>
        <taxon>Jejudonia</taxon>
    </lineage>
</organism>
<dbReference type="NCBIfam" id="TIGR04183">
    <property type="entry name" value="Por_Secre_tail"/>
    <property type="match status" value="1"/>
</dbReference>
<dbReference type="EMBL" id="JBHTBN010000013">
    <property type="protein sequence ID" value="MFC7358628.1"/>
    <property type="molecule type" value="Genomic_DNA"/>
</dbReference>
<name>A0ABW2MXM9_9FLAO</name>
<evidence type="ECO:0000313" key="4">
    <source>
        <dbReference type="EMBL" id="MFC7358628.1"/>
    </source>
</evidence>
<dbReference type="PANTHER" id="PTHR24273:SF32">
    <property type="entry name" value="HYALIN"/>
    <property type="match status" value="1"/>
</dbReference>
<sequence>LDPNDAIDEDATVEACGYEATASRTDFSCADIGTPVMVDIFVIDPSGNIDSCMATITVVDVNGPVLTCPDDQTVSPEATGVYTLEDFTGLATATDGCDGNVDVISQSPAPGAQLGVGTYTITMTSTDSMGNDGTCTFELTVDPIAGVGESELSAAIALYPNPASEFVNLSNNSSIALERAAIYNVNGQLVNDVNLDGMIGERTIDVSSLASGVYMVQISGENNVVVKRL</sequence>
<keyword evidence="1" id="KW-0732">Signal</keyword>
<dbReference type="PANTHER" id="PTHR24273">
    <property type="entry name" value="FI04643P-RELATED"/>
    <property type="match status" value="1"/>
</dbReference>
<evidence type="ECO:0000256" key="2">
    <source>
        <dbReference type="ARBA" id="ARBA00022737"/>
    </source>
</evidence>
<protein>
    <submittedName>
        <fullName evidence="4">T9SS type A sorting domain-containing protein</fullName>
    </submittedName>
</protein>
<dbReference type="RefSeq" id="WP_380218618.1">
    <property type="nucleotide sequence ID" value="NZ_JBHTBN010000013.1"/>
</dbReference>
<dbReference type="Gene3D" id="2.60.40.10">
    <property type="entry name" value="Immunoglobulins"/>
    <property type="match status" value="1"/>
</dbReference>
<dbReference type="InterPro" id="IPR026444">
    <property type="entry name" value="Secre_tail"/>
</dbReference>
<dbReference type="InterPro" id="IPR003410">
    <property type="entry name" value="HYR_dom"/>
</dbReference>
<evidence type="ECO:0000256" key="1">
    <source>
        <dbReference type="ARBA" id="ARBA00022729"/>
    </source>
</evidence>
<feature type="domain" description="HYR" evidence="3">
    <location>
        <begin position="59"/>
        <end position="143"/>
    </location>
</feature>
<dbReference type="PROSITE" id="PS50825">
    <property type="entry name" value="HYR"/>
    <property type="match status" value="1"/>
</dbReference>
<dbReference type="Pfam" id="PF18962">
    <property type="entry name" value="Por_Secre_tail"/>
    <property type="match status" value="1"/>
</dbReference>
<proteinExistence type="predicted"/>
<dbReference type="InterPro" id="IPR013783">
    <property type="entry name" value="Ig-like_fold"/>
</dbReference>
<feature type="non-terminal residue" evidence="4">
    <location>
        <position position="1"/>
    </location>
</feature>
<keyword evidence="2" id="KW-0677">Repeat</keyword>
<evidence type="ECO:0000259" key="3">
    <source>
        <dbReference type="PROSITE" id="PS50825"/>
    </source>
</evidence>
<evidence type="ECO:0000313" key="5">
    <source>
        <dbReference type="Proteomes" id="UP001596415"/>
    </source>
</evidence>
<dbReference type="Proteomes" id="UP001596415">
    <property type="component" value="Unassembled WGS sequence"/>
</dbReference>
<accession>A0ABW2MXM9</accession>
<reference evidence="5" key="1">
    <citation type="journal article" date="2019" name="Int. J. Syst. Evol. Microbiol.">
        <title>The Global Catalogue of Microorganisms (GCM) 10K type strain sequencing project: providing services to taxonomists for standard genome sequencing and annotation.</title>
        <authorList>
            <consortium name="The Broad Institute Genomics Platform"/>
            <consortium name="The Broad Institute Genome Sequencing Center for Infectious Disease"/>
            <person name="Wu L."/>
            <person name="Ma J."/>
        </authorList>
    </citation>
    <scope>NUCLEOTIDE SEQUENCE [LARGE SCALE GENOMIC DNA]</scope>
    <source>
        <strain evidence="5">CGMCC 1.16306</strain>
    </source>
</reference>
<comment type="caution">
    <text evidence="4">The sequence shown here is derived from an EMBL/GenBank/DDBJ whole genome shotgun (WGS) entry which is preliminary data.</text>
</comment>
<dbReference type="Pfam" id="PF02494">
    <property type="entry name" value="HYR"/>
    <property type="match status" value="1"/>
</dbReference>
<gene>
    <name evidence="4" type="ORF">ACFQO1_13105</name>
</gene>